<dbReference type="AlphaFoldDB" id="A0A2W4W2F3"/>
<dbReference type="Proteomes" id="UP000249354">
    <property type="component" value="Unassembled WGS sequence"/>
</dbReference>
<dbReference type="NCBIfam" id="NF038024">
    <property type="entry name" value="CRR6_slr1097"/>
    <property type="match status" value="1"/>
</dbReference>
<accession>A0A2W4W2F3</accession>
<gene>
    <name evidence="1" type="ORF">DCF25_16365</name>
</gene>
<dbReference type="InterPro" id="IPR014946">
    <property type="entry name" value="CRR6"/>
</dbReference>
<sequence length="169" mass="19509">MTDTRRAIALTTANFQALDLTPAQTIIEAVLAKPEVLSDRDLTFTFDIDFPREASDPRELSEIPEIRLWFLRLNAQYPWLPLYLDWESGELSRYTAMLVPHQFSPIDGIRYNPEALEIFVMSKVFTLDDWLREKGIDGRSSDGGVSRTRLKFMTQMLGYELDDALFNLL</sequence>
<dbReference type="PANTHER" id="PTHR35724">
    <property type="entry name" value="PROTEIN CHLORORESPIRATORY REDUCTION 6, CHLOROPLASTIC"/>
    <property type="match status" value="1"/>
</dbReference>
<proteinExistence type="predicted"/>
<reference evidence="2" key="1">
    <citation type="submission" date="2018-04" db="EMBL/GenBank/DDBJ databases">
        <authorList>
            <person name="Cornet L."/>
        </authorList>
    </citation>
    <scope>NUCLEOTIDE SEQUENCE [LARGE SCALE GENOMIC DNA]</scope>
</reference>
<organism evidence="1 2">
    <name type="scientific">Leptolyngbya foveolarum</name>
    <dbReference type="NCBI Taxonomy" id="47253"/>
    <lineage>
        <taxon>Bacteria</taxon>
        <taxon>Bacillati</taxon>
        <taxon>Cyanobacteriota</taxon>
        <taxon>Cyanophyceae</taxon>
        <taxon>Leptolyngbyales</taxon>
        <taxon>Leptolyngbyaceae</taxon>
        <taxon>Leptolyngbya group</taxon>
        <taxon>Leptolyngbya</taxon>
    </lineage>
</organism>
<dbReference type="GO" id="GO:0010275">
    <property type="term" value="P:NAD(P)H dehydrogenase complex assembly"/>
    <property type="evidence" value="ECO:0007669"/>
    <property type="project" value="TreeGrafter"/>
</dbReference>
<evidence type="ECO:0000313" key="2">
    <source>
        <dbReference type="Proteomes" id="UP000249354"/>
    </source>
</evidence>
<evidence type="ECO:0000313" key="1">
    <source>
        <dbReference type="EMBL" id="PZO13258.1"/>
    </source>
</evidence>
<protein>
    <submittedName>
        <fullName evidence="1">DUF1817 domain-containing protein</fullName>
    </submittedName>
</protein>
<comment type="caution">
    <text evidence="1">The sequence shown here is derived from an EMBL/GenBank/DDBJ whole genome shotgun (WGS) entry which is preliminary data.</text>
</comment>
<dbReference type="EMBL" id="QBMC01000130">
    <property type="protein sequence ID" value="PZO13258.1"/>
    <property type="molecule type" value="Genomic_DNA"/>
</dbReference>
<name>A0A2W4W2F3_9CYAN</name>
<dbReference type="Pfam" id="PF08847">
    <property type="entry name" value="Crr6"/>
    <property type="match status" value="1"/>
</dbReference>
<reference evidence="1 2" key="2">
    <citation type="submission" date="2018-06" db="EMBL/GenBank/DDBJ databases">
        <title>Metagenomic assembly of (sub)arctic Cyanobacteria and their associated microbiome from non-axenic cultures.</title>
        <authorList>
            <person name="Baurain D."/>
        </authorList>
    </citation>
    <scope>NUCLEOTIDE SEQUENCE [LARGE SCALE GENOMIC DNA]</scope>
    <source>
        <strain evidence="1">ULC129bin1</strain>
    </source>
</reference>
<dbReference type="PANTHER" id="PTHR35724:SF1">
    <property type="entry name" value="PROTEIN CHLORORESPIRATORY REDUCTION 6, CHLOROPLASTIC"/>
    <property type="match status" value="1"/>
</dbReference>